<dbReference type="Pfam" id="PF14416">
    <property type="entry name" value="PMR5N"/>
    <property type="match status" value="1"/>
</dbReference>
<keyword evidence="12" id="KW-1185">Reference proteome</keyword>
<dbReference type="Proteomes" id="UP001642260">
    <property type="component" value="Unassembled WGS sequence"/>
</dbReference>
<evidence type="ECO:0000256" key="7">
    <source>
        <dbReference type="SAM" id="MobiDB-lite"/>
    </source>
</evidence>
<feature type="compositionally biased region" description="Low complexity" evidence="7">
    <location>
        <begin position="92"/>
        <end position="105"/>
    </location>
</feature>
<comment type="similarity">
    <text evidence="2">Belongs to the PC-esterase family. TBL subfamily.</text>
</comment>
<dbReference type="PANTHER" id="PTHR32285">
    <property type="entry name" value="PROTEIN TRICHOME BIREFRINGENCE-LIKE 9-RELATED"/>
    <property type="match status" value="1"/>
</dbReference>
<feature type="domain" description="Trichome birefringence-like N-terminal" evidence="10">
    <location>
        <begin position="172"/>
        <end position="224"/>
    </location>
</feature>
<keyword evidence="5 8" id="KW-1133">Transmembrane helix</keyword>
<evidence type="ECO:0000256" key="6">
    <source>
        <dbReference type="ARBA" id="ARBA00023136"/>
    </source>
</evidence>
<evidence type="ECO:0000256" key="3">
    <source>
        <dbReference type="ARBA" id="ARBA00022692"/>
    </source>
</evidence>
<feature type="compositionally biased region" description="Basic and acidic residues" evidence="7">
    <location>
        <begin position="115"/>
        <end position="137"/>
    </location>
</feature>
<comment type="caution">
    <text evidence="11">The sequence shown here is derived from an EMBL/GenBank/DDBJ whole genome shotgun (WGS) entry which is preliminary data.</text>
</comment>
<evidence type="ECO:0008006" key="13">
    <source>
        <dbReference type="Google" id="ProtNLM"/>
    </source>
</evidence>
<dbReference type="InterPro" id="IPR025846">
    <property type="entry name" value="TBL_N"/>
</dbReference>
<evidence type="ECO:0000313" key="11">
    <source>
        <dbReference type="EMBL" id="CAH8384624.1"/>
    </source>
</evidence>
<feature type="transmembrane region" description="Helical" evidence="8">
    <location>
        <begin position="20"/>
        <end position="39"/>
    </location>
</feature>
<gene>
    <name evidence="11" type="ORF">ERUC_LOCUS37107</name>
</gene>
<dbReference type="InterPro" id="IPR029962">
    <property type="entry name" value="TBL"/>
</dbReference>
<evidence type="ECO:0000256" key="2">
    <source>
        <dbReference type="ARBA" id="ARBA00007727"/>
    </source>
</evidence>
<keyword evidence="6 8" id="KW-0472">Membrane</keyword>
<proteinExistence type="inferred from homology"/>
<evidence type="ECO:0000256" key="1">
    <source>
        <dbReference type="ARBA" id="ARBA00004167"/>
    </source>
</evidence>
<feature type="region of interest" description="Disordered" evidence="7">
    <location>
        <begin position="88"/>
        <end position="170"/>
    </location>
</feature>
<evidence type="ECO:0000256" key="4">
    <source>
        <dbReference type="ARBA" id="ARBA00022968"/>
    </source>
</evidence>
<protein>
    <recommendedName>
        <fullName evidence="13">Trichome birefringence-like N-terminal domain-containing protein</fullName>
    </recommendedName>
</protein>
<dbReference type="GO" id="GO:0016020">
    <property type="term" value="C:membrane"/>
    <property type="evidence" value="ECO:0007669"/>
    <property type="project" value="UniProtKB-SubCell"/>
</dbReference>
<accession>A0ABC8LM64</accession>
<evidence type="ECO:0000313" key="12">
    <source>
        <dbReference type="Proteomes" id="UP001642260"/>
    </source>
</evidence>
<keyword evidence="4" id="KW-0735">Signal-anchor</keyword>
<name>A0ABC8LM64_ERUVS</name>
<feature type="compositionally biased region" description="Basic and acidic residues" evidence="7">
    <location>
        <begin position="483"/>
        <end position="494"/>
    </location>
</feature>
<dbReference type="PANTHER" id="PTHR32285:SF18">
    <property type="entry name" value="PROTEIN TRICHOME BIREFRINGENCE-LIKE 18"/>
    <property type="match status" value="1"/>
</dbReference>
<dbReference type="InterPro" id="IPR026057">
    <property type="entry name" value="TBL_C"/>
</dbReference>
<feature type="domain" description="Trichome birefringence-like C-terminal" evidence="9">
    <location>
        <begin position="225"/>
        <end position="520"/>
    </location>
</feature>
<keyword evidence="3 8" id="KW-0812">Transmembrane</keyword>
<feature type="region of interest" description="Disordered" evidence="7">
    <location>
        <begin position="472"/>
        <end position="501"/>
    </location>
</feature>
<evidence type="ECO:0000256" key="5">
    <source>
        <dbReference type="ARBA" id="ARBA00022989"/>
    </source>
</evidence>
<dbReference type="EMBL" id="CAKOAT010630709">
    <property type="protein sequence ID" value="CAH8384624.1"/>
    <property type="molecule type" value="Genomic_DNA"/>
</dbReference>
<dbReference type="Pfam" id="PF13839">
    <property type="entry name" value="PC-Esterase"/>
    <property type="match status" value="1"/>
</dbReference>
<organism evidence="11 12">
    <name type="scientific">Eruca vesicaria subsp. sativa</name>
    <name type="common">Garden rocket</name>
    <name type="synonym">Eruca sativa</name>
    <dbReference type="NCBI Taxonomy" id="29727"/>
    <lineage>
        <taxon>Eukaryota</taxon>
        <taxon>Viridiplantae</taxon>
        <taxon>Streptophyta</taxon>
        <taxon>Embryophyta</taxon>
        <taxon>Tracheophyta</taxon>
        <taxon>Spermatophyta</taxon>
        <taxon>Magnoliopsida</taxon>
        <taxon>eudicotyledons</taxon>
        <taxon>Gunneridae</taxon>
        <taxon>Pentapetalae</taxon>
        <taxon>rosids</taxon>
        <taxon>malvids</taxon>
        <taxon>Brassicales</taxon>
        <taxon>Brassicaceae</taxon>
        <taxon>Brassiceae</taxon>
        <taxon>Eruca</taxon>
    </lineage>
</organism>
<evidence type="ECO:0000259" key="10">
    <source>
        <dbReference type="Pfam" id="PF14416"/>
    </source>
</evidence>
<dbReference type="AlphaFoldDB" id="A0ABC8LM64"/>
<reference evidence="11 12" key="1">
    <citation type="submission" date="2022-03" db="EMBL/GenBank/DDBJ databases">
        <authorList>
            <person name="Macdonald S."/>
            <person name="Ahmed S."/>
            <person name="Newling K."/>
        </authorList>
    </citation>
    <scope>NUCLEOTIDE SEQUENCE [LARGE SCALE GENOMIC DNA]</scope>
</reference>
<evidence type="ECO:0000259" key="9">
    <source>
        <dbReference type="Pfam" id="PF13839"/>
    </source>
</evidence>
<evidence type="ECO:0000256" key="8">
    <source>
        <dbReference type="SAM" id="Phobius"/>
    </source>
</evidence>
<sequence>MALGSPKLSIFGAAFPRKVSTIAIAIGGLTSFFVFGLLLRLSYPVNFSMSGVFYGNATPEQVEVPLSLTNNNTVKGLYTGSDISVSDQNLTSHSSSGSHDVVVSGNIPPPPGFDGDGKLEEKPLVERKEDTAEKKADVGSGEVEAETSVSKAEDTPSVVVHDDSKTASAEPECDLYQGSWFYDPEGPVYTNNSCPVLTQMQNCQGNGRPDKGYENWRWKPSQCDLPRFDAKKFLELMRGKTLAFIGDSVARNQMESMLCLLWQVETPVNRGSRKMQRWLFKSYSVMIARIWSSWLVHQFNEKFDYAPEGVTKLKLDLPDERIIEALPKFDVVVLSSGHWFAKQSVYVLNDEIVGGQLWWPDKSKPMKVNNVEAFGISVETILKSMAQHPNYTGLTIVRTWSPDHYEGGAWNTGGSCTGKEEPILPGKLVKNGFTEIMHEKQATGFNRAVEGVSESSKVKLKLMDITEAFGYRHDGHPGPYRSPDPKKITKRGPDGRPPPQDCLHWCMPGPVDTWNEMVLELIRRDVEGGKRNN</sequence>
<comment type="subcellular location">
    <subcellularLocation>
        <location evidence="1">Membrane</location>
        <topology evidence="1">Single-pass membrane protein</topology>
    </subcellularLocation>
</comment>